<organism evidence="2">
    <name type="scientific">marine metagenome</name>
    <dbReference type="NCBI Taxonomy" id="408172"/>
    <lineage>
        <taxon>unclassified sequences</taxon>
        <taxon>metagenomes</taxon>
        <taxon>ecological metagenomes</taxon>
    </lineage>
</organism>
<feature type="domain" description="PEGA" evidence="1">
    <location>
        <begin position="29"/>
        <end position="79"/>
    </location>
</feature>
<dbReference type="AlphaFoldDB" id="A0A382QMP3"/>
<dbReference type="Pfam" id="PF08308">
    <property type="entry name" value="PEGA"/>
    <property type="match status" value="1"/>
</dbReference>
<reference evidence="2" key="1">
    <citation type="submission" date="2018-05" db="EMBL/GenBank/DDBJ databases">
        <authorList>
            <person name="Lanie J.A."/>
            <person name="Ng W.-L."/>
            <person name="Kazmierczak K.M."/>
            <person name="Andrzejewski T.M."/>
            <person name="Davidsen T.M."/>
            <person name="Wayne K.J."/>
            <person name="Tettelin H."/>
            <person name="Glass J.I."/>
            <person name="Rusch D."/>
            <person name="Podicherti R."/>
            <person name="Tsui H.-C.T."/>
            <person name="Winkler M.E."/>
        </authorList>
    </citation>
    <scope>NUCLEOTIDE SEQUENCE</scope>
</reference>
<protein>
    <recommendedName>
        <fullName evidence="1">PEGA domain-containing protein</fullName>
    </recommendedName>
</protein>
<dbReference type="InterPro" id="IPR013229">
    <property type="entry name" value="PEGA"/>
</dbReference>
<evidence type="ECO:0000259" key="1">
    <source>
        <dbReference type="Pfam" id="PF08308"/>
    </source>
</evidence>
<accession>A0A382QMP3</accession>
<evidence type="ECO:0000313" key="2">
    <source>
        <dbReference type="EMBL" id="SVC86185.1"/>
    </source>
</evidence>
<proteinExistence type="predicted"/>
<dbReference type="PROSITE" id="PS51257">
    <property type="entry name" value="PROKAR_LIPOPROTEIN"/>
    <property type="match status" value="1"/>
</dbReference>
<name>A0A382QMP3_9ZZZZ</name>
<gene>
    <name evidence="2" type="ORF">METZ01_LOCUS339039</name>
</gene>
<dbReference type="EMBL" id="UINC01115280">
    <property type="protein sequence ID" value="SVC86185.1"/>
    <property type="molecule type" value="Genomic_DNA"/>
</dbReference>
<sequence length="164" mass="16847">MNTIKLCIINGLLITTIGCASITRGSKDTLVVNSDPSGAKVSLSIGLSGKTPCAFKVSRKGGFVVKIEKEGYETIELQVVGQISGGGSAGMAGNVLIGGIIGMGVDAATGATKDLKPNPIDVKLVPIKQGDKPPGQTNIEGKEIKLKLSIVESGDHYLLTVVQS</sequence>